<evidence type="ECO:0000256" key="1">
    <source>
        <dbReference type="ARBA" id="ARBA00004123"/>
    </source>
</evidence>
<protein>
    <recommendedName>
        <fullName evidence="7">TCP domain-containing protein</fullName>
    </recommendedName>
</protein>
<dbReference type="Pfam" id="PF03634">
    <property type="entry name" value="TCP"/>
    <property type="match status" value="1"/>
</dbReference>
<dbReference type="SMR" id="A0A1U8FS93"/>
<dbReference type="PANTHER" id="PTHR31072">
    <property type="entry name" value="TRANSCRIPTION FACTOR TCP4-RELATED"/>
    <property type="match status" value="1"/>
</dbReference>
<feature type="region of interest" description="Disordered" evidence="6">
    <location>
        <begin position="344"/>
        <end position="363"/>
    </location>
</feature>
<dbReference type="Proteomes" id="UP000222542">
    <property type="component" value="Unassembled WGS sequence"/>
</dbReference>
<dbReference type="AlphaFoldDB" id="A0A1U8FS93"/>
<dbReference type="InterPro" id="IPR005333">
    <property type="entry name" value="Transcription_factor_TCP"/>
</dbReference>
<name>A0A1U8FS93_CAPAN</name>
<dbReference type="GO" id="GO:2000032">
    <property type="term" value="P:regulation of secondary shoot formation"/>
    <property type="evidence" value="ECO:0000318"/>
    <property type="project" value="GO_Central"/>
</dbReference>
<dbReference type="GO" id="GO:0005634">
    <property type="term" value="C:nucleus"/>
    <property type="evidence" value="ECO:0000318"/>
    <property type="project" value="GO_Central"/>
</dbReference>
<keyword evidence="3" id="KW-0238">DNA-binding</keyword>
<sequence>MNHQLQVSDEEEEEEEAFQENGIENLQSHYQNQHIQQLPQPLCPKPAKWANFTACEQELNKVTEQMKPKRAKMDVIEVHGGRIIRATGRKDRHSKVSTAKGPKDRRVRLSPNTAIQFYDVQDRLGYDRPSKAIDWLINEAKAAIDALGEFPSNSHCTKLNSKMQCSFDQQQNPRFSSVSNTECGVQDNQQEVNYDIPIQNVNLFPSSDGSKNPFFSEFHSYPNVHFLNFQSLQDNTILSSSNHHQGSFSTTTSIPLNSNMEMARFRRSLNENIASSNSRNGEVGEDSSLNHLAHHFPSVLSQNQVFSHREPLQSSIFPLTRDPLSTQHHTLSYGFANDGFSGVTSSAPRIQGEEEQGTMFSAS</sequence>
<accession>A0A1U8FS93</accession>
<dbReference type="Gramene" id="PHT89955">
    <property type="protein sequence ID" value="PHT89955"/>
    <property type="gene ID" value="T459_05068"/>
</dbReference>
<reference evidence="8 9" key="2">
    <citation type="journal article" date="2017" name="Genome Biol.">
        <title>New reference genome sequences of hot pepper reveal the massive evolution of plant disease-resistance genes by retroduplication.</title>
        <authorList>
            <person name="Kim S."/>
            <person name="Park J."/>
            <person name="Yeom S.I."/>
            <person name="Kim Y.M."/>
            <person name="Seo E."/>
            <person name="Kim K.T."/>
            <person name="Kim M.S."/>
            <person name="Lee J.M."/>
            <person name="Cheong K."/>
            <person name="Shin H.S."/>
            <person name="Kim S.B."/>
            <person name="Han K."/>
            <person name="Lee J."/>
            <person name="Park M."/>
            <person name="Lee H.A."/>
            <person name="Lee H.Y."/>
            <person name="Lee Y."/>
            <person name="Oh S."/>
            <person name="Lee J.H."/>
            <person name="Choi E."/>
            <person name="Choi E."/>
            <person name="Lee S.E."/>
            <person name="Jeon J."/>
            <person name="Kim H."/>
            <person name="Choi G."/>
            <person name="Song H."/>
            <person name="Lee J."/>
            <person name="Lee S.C."/>
            <person name="Kwon J.K."/>
            <person name="Lee H.Y."/>
            <person name="Koo N."/>
            <person name="Hong Y."/>
            <person name="Kim R.W."/>
            <person name="Kang W.H."/>
            <person name="Huh J.H."/>
            <person name="Kang B.C."/>
            <person name="Yang T.J."/>
            <person name="Lee Y.H."/>
            <person name="Bennetzen J.L."/>
            <person name="Choi D."/>
        </authorList>
    </citation>
    <scope>NUCLEOTIDE SEQUENCE [LARGE SCALE GENOMIC DNA]</scope>
    <source>
        <strain evidence="9">cv. CM334</strain>
    </source>
</reference>
<evidence type="ECO:0000256" key="4">
    <source>
        <dbReference type="ARBA" id="ARBA00023163"/>
    </source>
</evidence>
<comment type="caution">
    <text evidence="8">The sequence shown here is derived from an EMBL/GenBank/DDBJ whole genome shotgun (WGS) entry which is preliminary data.</text>
</comment>
<evidence type="ECO:0000256" key="6">
    <source>
        <dbReference type="SAM" id="MobiDB-lite"/>
    </source>
</evidence>
<dbReference type="OrthoDB" id="1258615at2759"/>
<evidence type="ECO:0000313" key="9">
    <source>
        <dbReference type="Proteomes" id="UP000222542"/>
    </source>
</evidence>
<dbReference type="GO" id="GO:0043565">
    <property type="term" value="F:sequence-specific DNA binding"/>
    <property type="evidence" value="ECO:0000318"/>
    <property type="project" value="GO_Central"/>
</dbReference>
<dbReference type="InterPro" id="IPR017887">
    <property type="entry name" value="TF_TCP_subgr"/>
</dbReference>
<evidence type="ECO:0000256" key="2">
    <source>
        <dbReference type="ARBA" id="ARBA00023015"/>
    </source>
</evidence>
<organism evidence="8 9">
    <name type="scientific">Capsicum annuum</name>
    <name type="common">Capsicum pepper</name>
    <dbReference type="NCBI Taxonomy" id="4072"/>
    <lineage>
        <taxon>Eukaryota</taxon>
        <taxon>Viridiplantae</taxon>
        <taxon>Streptophyta</taxon>
        <taxon>Embryophyta</taxon>
        <taxon>Tracheophyta</taxon>
        <taxon>Spermatophyta</taxon>
        <taxon>Magnoliopsida</taxon>
        <taxon>eudicotyledons</taxon>
        <taxon>Gunneridae</taxon>
        <taxon>Pentapetalae</taxon>
        <taxon>asterids</taxon>
        <taxon>lamiids</taxon>
        <taxon>Solanales</taxon>
        <taxon>Solanaceae</taxon>
        <taxon>Solanoideae</taxon>
        <taxon>Capsiceae</taxon>
        <taxon>Capsicum</taxon>
    </lineage>
</organism>
<dbReference type="OMA" id="ECGVQDN"/>
<evidence type="ECO:0000259" key="7">
    <source>
        <dbReference type="PROSITE" id="PS51369"/>
    </source>
</evidence>
<feature type="domain" description="TCP" evidence="7">
    <location>
        <begin position="89"/>
        <end position="147"/>
    </location>
</feature>
<comment type="subcellular location">
    <subcellularLocation>
        <location evidence="1">Nucleus</location>
    </subcellularLocation>
</comment>
<proteinExistence type="predicted"/>
<dbReference type="GO" id="GO:0003700">
    <property type="term" value="F:DNA-binding transcription factor activity"/>
    <property type="evidence" value="ECO:0000318"/>
    <property type="project" value="GO_Central"/>
</dbReference>
<evidence type="ECO:0000313" key="8">
    <source>
        <dbReference type="EMBL" id="PHT89955.1"/>
    </source>
</evidence>
<keyword evidence="9" id="KW-1185">Reference proteome</keyword>
<reference evidence="8 9" key="1">
    <citation type="journal article" date="2014" name="Nat. Genet.">
        <title>Genome sequence of the hot pepper provides insights into the evolution of pungency in Capsicum species.</title>
        <authorList>
            <person name="Kim S."/>
            <person name="Park M."/>
            <person name="Yeom S.I."/>
            <person name="Kim Y.M."/>
            <person name="Lee J.M."/>
            <person name="Lee H.A."/>
            <person name="Seo E."/>
            <person name="Choi J."/>
            <person name="Cheong K."/>
            <person name="Kim K.T."/>
            <person name="Jung K."/>
            <person name="Lee G.W."/>
            <person name="Oh S.K."/>
            <person name="Bae C."/>
            <person name="Kim S.B."/>
            <person name="Lee H.Y."/>
            <person name="Kim S.Y."/>
            <person name="Kim M.S."/>
            <person name="Kang B.C."/>
            <person name="Jo Y.D."/>
            <person name="Yang H.B."/>
            <person name="Jeong H.J."/>
            <person name="Kang W.H."/>
            <person name="Kwon J.K."/>
            <person name="Shin C."/>
            <person name="Lim J.Y."/>
            <person name="Park J.H."/>
            <person name="Huh J.H."/>
            <person name="Kim J.S."/>
            <person name="Kim B.D."/>
            <person name="Cohen O."/>
            <person name="Paran I."/>
            <person name="Suh M.C."/>
            <person name="Lee S.B."/>
            <person name="Kim Y.K."/>
            <person name="Shin Y."/>
            <person name="Noh S.J."/>
            <person name="Park J."/>
            <person name="Seo Y.S."/>
            <person name="Kwon S.Y."/>
            <person name="Kim H.A."/>
            <person name="Park J.M."/>
            <person name="Kim H.J."/>
            <person name="Choi S.B."/>
            <person name="Bosland P.W."/>
            <person name="Reeves G."/>
            <person name="Jo S.H."/>
            <person name="Lee B.W."/>
            <person name="Cho H.T."/>
            <person name="Choi H.S."/>
            <person name="Lee M.S."/>
            <person name="Yu Y."/>
            <person name="Do Choi Y."/>
            <person name="Park B.S."/>
            <person name="van Deynze A."/>
            <person name="Ashrafi H."/>
            <person name="Hill T."/>
            <person name="Kim W.T."/>
            <person name="Pai H.S."/>
            <person name="Ahn H.K."/>
            <person name="Yeam I."/>
            <person name="Giovannoni J.J."/>
            <person name="Rose J.K."/>
            <person name="Sorensen I."/>
            <person name="Lee S.J."/>
            <person name="Kim R.W."/>
            <person name="Choi I.Y."/>
            <person name="Choi B.S."/>
            <person name="Lim J.S."/>
            <person name="Lee Y.H."/>
            <person name="Choi D."/>
        </authorList>
    </citation>
    <scope>NUCLEOTIDE SEQUENCE [LARGE SCALE GENOMIC DNA]</scope>
    <source>
        <strain evidence="9">cv. CM334</strain>
    </source>
</reference>
<dbReference type="PROSITE" id="PS51369">
    <property type="entry name" value="TCP"/>
    <property type="match status" value="1"/>
</dbReference>
<evidence type="ECO:0000256" key="5">
    <source>
        <dbReference type="ARBA" id="ARBA00023242"/>
    </source>
</evidence>
<keyword evidence="4" id="KW-0804">Transcription</keyword>
<gene>
    <name evidence="8" type="ORF">T459_05068</name>
</gene>
<dbReference type="STRING" id="4072.A0A1U8FS93"/>
<dbReference type="KEGG" id="cann:107861193"/>
<keyword evidence="5" id="KW-0539">Nucleus</keyword>
<dbReference type="EMBL" id="AYRZ02000002">
    <property type="protein sequence ID" value="PHT89955.1"/>
    <property type="molecule type" value="Genomic_DNA"/>
</dbReference>
<dbReference type="PANTHER" id="PTHR31072:SF97">
    <property type="entry name" value="TRANSCRIPTION FACTOR TCP4-LIKE"/>
    <property type="match status" value="1"/>
</dbReference>
<keyword evidence="2" id="KW-0805">Transcription regulation</keyword>
<evidence type="ECO:0000256" key="3">
    <source>
        <dbReference type="ARBA" id="ARBA00023125"/>
    </source>
</evidence>